<keyword evidence="8" id="KW-0819">tRNA processing</keyword>
<evidence type="ECO:0000256" key="8">
    <source>
        <dbReference type="ARBA" id="ARBA00022694"/>
    </source>
</evidence>
<feature type="region of interest" description="Disordered" evidence="12">
    <location>
        <begin position="1"/>
        <end position="34"/>
    </location>
</feature>
<keyword evidence="15" id="KW-1185">Reference proteome</keyword>
<organism evidence="14 15">
    <name type="scientific">Iphiclides podalirius</name>
    <name type="common">scarce swallowtail</name>
    <dbReference type="NCBI Taxonomy" id="110791"/>
    <lineage>
        <taxon>Eukaryota</taxon>
        <taxon>Metazoa</taxon>
        <taxon>Ecdysozoa</taxon>
        <taxon>Arthropoda</taxon>
        <taxon>Hexapoda</taxon>
        <taxon>Insecta</taxon>
        <taxon>Pterygota</taxon>
        <taxon>Neoptera</taxon>
        <taxon>Endopterygota</taxon>
        <taxon>Lepidoptera</taxon>
        <taxon>Glossata</taxon>
        <taxon>Ditrysia</taxon>
        <taxon>Papilionoidea</taxon>
        <taxon>Papilionidae</taxon>
        <taxon>Papilioninae</taxon>
        <taxon>Iphiclides</taxon>
    </lineage>
</organism>
<dbReference type="InterPro" id="IPR057286">
    <property type="entry name" value="PUA_NSUN2"/>
</dbReference>
<feature type="binding site" evidence="11">
    <location>
        <position position="274"/>
    </location>
    <ligand>
        <name>S-adenosyl-L-methionine</name>
        <dbReference type="ChEBI" id="CHEBI:59789"/>
    </ligand>
</feature>
<evidence type="ECO:0000256" key="7">
    <source>
        <dbReference type="ARBA" id="ARBA00022691"/>
    </source>
</evidence>
<feature type="binding site" evidence="11">
    <location>
        <begin position="188"/>
        <end position="194"/>
    </location>
    <ligand>
        <name>S-adenosyl-L-methionine</name>
        <dbReference type="ChEBI" id="CHEBI:59789"/>
    </ligand>
</feature>
<dbReference type="InterPro" id="IPR018314">
    <property type="entry name" value="RsmB/NOL1/NOP2-like_CS"/>
</dbReference>
<feature type="compositionally biased region" description="Basic and acidic residues" evidence="12">
    <location>
        <begin position="449"/>
        <end position="462"/>
    </location>
</feature>
<proteinExistence type="inferred from homology"/>
<evidence type="ECO:0000256" key="6">
    <source>
        <dbReference type="ARBA" id="ARBA00022679"/>
    </source>
</evidence>
<dbReference type="Proteomes" id="UP000837857">
    <property type="component" value="Chromosome 24"/>
</dbReference>
<evidence type="ECO:0000313" key="14">
    <source>
        <dbReference type="EMBL" id="CAH2057357.1"/>
    </source>
</evidence>
<dbReference type="InterPro" id="IPR023270">
    <property type="entry name" value="RCMT_NCL1"/>
</dbReference>
<dbReference type="PRINTS" id="PR02011">
    <property type="entry name" value="RCMTNCL1"/>
</dbReference>
<dbReference type="PROSITE" id="PS51686">
    <property type="entry name" value="SAM_MT_RSMB_NOP"/>
    <property type="match status" value="1"/>
</dbReference>
<dbReference type="EMBL" id="OW152836">
    <property type="protein sequence ID" value="CAH2057357.1"/>
    <property type="molecule type" value="Genomic_DNA"/>
</dbReference>
<dbReference type="Pfam" id="PF25376">
    <property type="entry name" value="Pre-PUA_NSUN2"/>
    <property type="match status" value="1"/>
</dbReference>
<dbReference type="PROSITE" id="PS01153">
    <property type="entry name" value="NOL1_NOP2_SUN"/>
    <property type="match status" value="1"/>
</dbReference>
<dbReference type="InterPro" id="IPR049560">
    <property type="entry name" value="MeTrfase_RsmB-F_NOP2_cat"/>
</dbReference>
<feature type="compositionally biased region" description="Basic and acidic residues" evidence="12">
    <location>
        <begin position="675"/>
        <end position="688"/>
    </location>
</feature>
<dbReference type="PRINTS" id="PR02008">
    <property type="entry name" value="RCMTFAMILY"/>
</dbReference>
<evidence type="ECO:0000256" key="1">
    <source>
        <dbReference type="ARBA" id="ARBA00004123"/>
    </source>
</evidence>
<feature type="non-terminal residue" evidence="14">
    <location>
        <position position="717"/>
    </location>
</feature>
<reference evidence="14" key="1">
    <citation type="submission" date="2022-03" db="EMBL/GenBank/DDBJ databases">
        <authorList>
            <person name="Martin H S."/>
        </authorList>
    </citation>
    <scope>NUCLEOTIDE SEQUENCE</scope>
</reference>
<dbReference type="Pfam" id="PF25378">
    <property type="entry name" value="PUA_NSUN2"/>
    <property type="match status" value="1"/>
</dbReference>
<evidence type="ECO:0000256" key="10">
    <source>
        <dbReference type="ARBA" id="ARBA00023242"/>
    </source>
</evidence>
<dbReference type="InterPro" id="IPR029063">
    <property type="entry name" value="SAM-dependent_MTases_sf"/>
</dbReference>
<accession>A0ABN8IJT6</accession>
<evidence type="ECO:0000313" key="15">
    <source>
        <dbReference type="Proteomes" id="UP000837857"/>
    </source>
</evidence>
<evidence type="ECO:0000256" key="12">
    <source>
        <dbReference type="SAM" id="MobiDB-lite"/>
    </source>
</evidence>
<dbReference type="Gene3D" id="3.40.50.150">
    <property type="entry name" value="Vaccinia Virus protein VP39"/>
    <property type="match status" value="1"/>
</dbReference>
<keyword evidence="4" id="KW-0820">tRNA-binding</keyword>
<dbReference type="EC" id="2.1.1.203" evidence="3"/>
<name>A0ABN8IJT6_9NEOP</name>
<dbReference type="SUPFAM" id="SSF53335">
    <property type="entry name" value="S-adenosyl-L-methionine-dependent methyltransferases"/>
    <property type="match status" value="1"/>
</dbReference>
<gene>
    <name evidence="14" type="ORF">IPOD504_LOCUS10186</name>
</gene>
<evidence type="ECO:0000256" key="2">
    <source>
        <dbReference type="ARBA" id="ARBA00007494"/>
    </source>
</evidence>
<evidence type="ECO:0000256" key="9">
    <source>
        <dbReference type="ARBA" id="ARBA00022884"/>
    </source>
</evidence>
<keyword evidence="5 11" id="KW-0489">Methyltransferase</keyword>
<dbReference type="InterPro" id="IPR023267">
    <property type="entry name" value="RCMT"/>
</dbReference>
<evidence type="ECO:0000256" key="4">
    <source>
        <dbReference type="ARBA" id="ARBA00022555"/>
    </source>
</evidence>
<protein>
    <recommendedName>
        <fullName evidence="3">tRNA (cytosine(34)-C(5))-methyltransferase</fullName>
        <ecNumber evidence="3">2.1.1.203</ecNumber>
    </recommendedName>
</protein>
<feature type="compositionally biased region" description="Basic residues" evidence="12">
    <location>
        <begin position="1"/>
        <end position="17"/>
    </location>
</feature>
<keyword evidence="10" id="KW-0539">Nucleus</keyword>
<feature type="region of interest" description="Disordered" evidence="12">
    <location>
        <begin position="675"/>
        <end position="717"/>
    </location>
</feature>
<dbReference type="InterPro" id="IPR001678">
    <property type="entry name" value="MeTrfase_RsmB-F_NOP2_dom"/>
</dbReference>
<evidence type="ECO:0000256" key="3">
    <source>
        <dbReference type="ARBA" id="ARBA00012629"/>
    </source>
</evidence>
<comment type="subcellular location">
    <subcellularLocation>
        <location evidence="1">Nucleus</location>
    </subcellularLocation>
</comment>
<feature type="active site" description="Nucleophile" evidence="11">
    <location>
        <position position="327"/>
    </location>
</feature>
<sequence>MGRRNRNVNKFAQRKRERKEQAKNPQDKPAADTRKHYEDIVRENATFEEYYKAQKVCPEDEWSDFMTSLKENLPTAFRITGSKCEADALLNIVKSEYFSDILNMKINNDDKEQEEEIKPINLSWYPGGLAWQLRLSRTDIRRSETLYKLHNFLVAETAAGGVSRQEAVSMIPPVVLNVEPHHKVLDMCAAPGSKTAQLIEFLHADEDKVPTGFVMANDVDNSRCYMLVHQAKRLNSPCILITNHDSAVMPALTVTDKNDPNGSKPLKFDRILCDVPCSGDATLRKNPDIWLKWSTGNGNNLHGIQYRVLRRGCELLSTGGRLVYSTCSFNPIENEAVVHRLLQESGEGIELVDVADMLPGLKYHKGMTHWRPASKDMAFYDRYEDVPEKWQTVVRPQMFPPKPEDLDKYKLDRCIRILPHHQDTGGFFVAVFEKKSQLAWEKTEEKRIDNGAAEDAKEDKKEPPKKKRRMGGYREDPFVFFSGDGEDVFPSIKEFYDLRENFDSTCLLTRCHVGKKKNVYMVSPIVKDVVQKNETKVKIINTGVKTFVRCDNKNMTCPFRLSQEGLSSISPYVGPKRRLEILKEDLVLVLQNDNPSNPPEIKLFSEHTQKLVKDFATGSCILEYRDTESNLKLTLVGWRGVNSLRAYTATPDTVHYLRLLGADYSKYDVNKFKKASDVPEEVNSKDAAETSEIEPNLDGNNGDAPENEAPDTSNTNK</sequence>
<evidence type="ECO:0000256" key="5">
    <source>
        <dbReference type="ARBA" id="ARBA00022603"/>
    </source>
</evidence>
<feature type="domain" description="SAM-dependent MTase RsmB/NOP-type" evidence="13">
    <location>
        <begin position="65"/>
        <end position="435"/>
    </location>
</feature>
<dbReference type="InterPro" id="IPR057285">
    <property type="entry name" value="Pre-PUA_NSUN2"/>
</dbReference>
<dbReference type="PANTHER" id="PTHR22808:SF1">
    <property type="entry name" value="RNA CYTOSINE-C(5)-METHYLTRANSFERASE NSUN2-RELATED"/>
    <property type="match status" value="1"/>
</dbReference>
<dbReference type="Pfam" id="PF01189">
    <property type="entry name" value="Methyltr_RsmB-F"/>
    <property type="match status" value="1"/>
</dbReference>
<comment type="similarity">
    <text evidence="2 11">Belongs to the class I-like SAM-binding methyltransferase superfamily. RsmB/NOP family.</text>
</comment>
<feature type="binding site" evidence="11">
    <location>
        <position position="218"/>
    </location>
    <ligand>
        <name>S-adenosyl-L-methionine</name>
        <dbReference type="ChEBI" id="CHEBI:59789"/>
    </ligand>
</feature>
<keyword evidence="6 11" id="KW-0808">Transferase</keyword>
<dbReference type="PANTHER" id="PTHR22808">
    <property type="entry name" value="NCL1 YEAST -RELATED NOL1/NOP2/FMU SUN DOMAIN-CONTAINING"/>
    <property type="match status" value="1"/>
</dbReference>
<feature type="region of interest" description="Disordered" evidence="12">
    <location>
        <begin position="449"/>
        <end position="471"/>
    </location>
</feature>
<evidence type="ECO:0000259" key="13">
    <source>
        <dbReference type="PROSITE" id="PS51686"/>
    </source>
</evidence>
<feature type="compositionally biased region" description="Basic and acidic residues" evidence="12">
    <location>
        <begin position="18"/>
        <end position="34"/>
    </location>
</feature>
<keyword evidence="9 11" id="KW-0694">RNA-binding</keyword>
<feature type="binding site" evidence="11">
    <location>
        <position position="245"/>
    </location>
    <ligand>
        <name>S-adenosyl-L-methionine</name>
        <dbReference type="ChEBI" id="CHEBI:59789"/>
    </ligand>
</feature>
<keyword evidence="7 11" id="KW-0949">S-adenosyl-L-methionine</keyword>
<evidence type="ECO:0000256" key="11">
    <source>
        <dbReference type="PROSITE-ProRule" id="PRU01023"/>
    </source>
</evidence>